<dbReference type="InterPro" id="IPR003593">
    <property type="entry name" value="AAA+_ATPase"/>
</dbReference>
<dbReference type="PROSITE" id="PS00122">
    <property type="entry name" value="CARBOXYLESTERASE_B_1"/>
    <property type="match status" value="1"/>
</dbReference>
<feature type="transmembrane region" description="Helical" evidence="10">
    <location>
        <begin position="1555"/>
        <end position="1580"/>
    </location>
</feature>
<keyword evidence="7" id="KW-0067">ATP-binding</keyword>
<feature type="transmembrane region" description="Helical" evidence="10">
    <location>
        <begin position="1195"/>
        <end position="1220"/>
    </location>
</feature>
<evidence type="ECO:0000256" key="7">
    <source>
        <dbReference type="ARBA" id="ARBA00022840"/>
    </source>
</evidence>
<feature type="transmembrane region" description="Helical" evidence="10">
    <location>
        <begin position="1159"/>
        <end position="1183"/>
    </location>
</feature>
<accession>A0A1S9DP83</accession>
<dbReference type="PANTHER" id="PTHR24223">
    <property type="entry name" value="ATP-BINDING CASSETTE SUB-FAMILY C"/>
    <property type="match status" value="1"/>
</dbReference>
<dbReference type="Pfam" id="PF00005">
    <property type="entry name" value="ABC_tran"/>
    <property type="match status" value="2"/>
</dbReference>
<dbReference type="VEuPathDB" id="FungiDB:AO090012000766"/>
<keyword evidence="5" id="KW-0547">Nucleotide-binding</keyword>
<evidence type="ECO:0000256" key="4">
    <source>
        <dbReference type="ARBA" id="ARBA00022692"/>
    </source>
</evidence>
<feature type="domain" description="ABC transmembrane type-1" evidence="12">
    <location>
        <begin position="945"/>
        <end position="1221"/>
    </location>
</feature>
<evidence type="ECO:0000259" key="12">
    <source>
        <dbReference type="PROSITE" id="PS50929"/>
    </source>
</evidence>
<feature type="transmembrane region" description="Helical" evidence="10">
    <location>
        <begin position="1641"/>
        <end position="1669"/>
    </location>
</feature>
<dbReference type="Proteomes" id="UP000190312">
    <property type="component" value="Unassembled WGS sequence"/>
</dbReference>
<dbReference type="Gene3D" id="1.20.1560.10">
    <property type="entry name" value="ABC transporter type 1, transmembrane domain"/>
    <property type="match status" value="2"/>
</dbReference>
<dbReference type="GO" id="GO:0016020">
    <property type="term" value="C:membrane"/>
    <property type="evidence" value="ECO:0007669"/>
    <property type="project" value="UniProtKB-SubCell"/>
</dbReference>
<feature type="domain" description="ABC transporter" evidence="11">
    <location>
        <begin position="1247"/>
        <end position="1475"/>
    </location>
</feature>
<dbReference type="OrthoDB" id="4506394at2759"/>
<dbReference type="SMART" id="SM00382">
    <property type="entry name" value="AAA"/>
    <property type="match status" value="1"/>
</dbReference>
<dbReference type="Pfam" id="PF00664">
    <property type="entry name" value="ABC_membrane"/>
    <property type="match status" value="2"/>
</dbReference>
<keyword evidence="4 10" id="KW-0812">Transmembrane</keyword>
<name>A0A1S9DP83_ASPOZ</name>
<dbReference type="PROSITE" id="PS50893">
    <property type="entry name" value="ABC_TRANSPORTER_2"/>
    <property type="match status" value="2"/>
</dbReference>
<dbReference type="GO" id="GO:0016887">
    <property type="term" value="F:ATP hydrolysis activity"/>
    <property type="evidence" value="ECO:0007669"/>
    <property type="project" value="InterPro"/>
</dbReference>
<evidence type="ECO:0000256" key="10">
    <source>
        <dbReference type="SAM" id="Phobius"/>
    </source>
</evidence>
<evidence type="ECO:0000256" key="1">
    <source>
        <dbReference type="ARBA" id="ARBA00004141"/>
    </source>
</evidence>
<dbReference type="InterPro" id="IPR044726">
    <property type="entry name" value="ABCC_6TM_D2"/>
</dbReference>
<dbReference type="GO" id="GO:0005524">
    <property type="term" value="F:ATP binding"/>
    <property type="evidence" value="ECO:0007669"/>
    <property type="project" value="UniProtKB-KW"/>
</dbReference>
<dbReference type="InterPro" id="IPR019819">
    <property type="entry name" value="Carboxylesterase_B_CS"/>
</dbReference>
<evidence type="ECO:0000256" key="5">
    <source>
        <dbReference type="ARBA" id="ARBA00022741"/>
    </source>
</evidence>
<dbReference type="PROSITE" id="PS00941">
    <property type="entry name" value="CARBOXYLESTERASE_B_2"/>
    <property type="match status" value="1"/>
</dbReference>
<keyword evidence="3" id="KW-0813">Transport</keyword>
<dbReference type="GO" id="GO:0140359">
    <property type="term" value="F:ABC-type transporter activity"/>
    <property type="evidence" value="ECO:0007669"/>
    <property type="project" value="InterPro"/>
</dbReference>
<dbReference type="SUPFAM" id="SSF90123">
    <property type="entry name" value="ABC transporter transmembrane region"/>
    <property type="match status" value="2"/>
</dbReference>
<dbReference type="Gene3D" id="3.40.50.300">
    <property type="entry name" value="P-loop containing nucleotide triphosphate hydrolases"/>
    <property type="match status" value="2"/>
</dbReference>
<dbReference type="Gene3D" id="3.40.50.1820">
    <property type="entry name" value="alpha/beta hydrolase"/>
    <property type="match status" value="1"/>
</dbReference>
<dbReference type="InterPro" id="IPR027417">
    <property type="entry name" value="P-loop_NTPase"/>
</dbReference>
<dbReference type="EMBL" id="MKZY01000003">
    <property type="protein sequence ID" value="OOO10888.1"/>
    <property type="molecule type" value="Genomic_DNA"/>
</dbReference>
<dbReference type="InterPro" id="IPR002018">
    <property type="entry name" value="CarbesteraseB"/>
</dbReference>
<dbReference type="CDD" id="cd18580">
    <property type="entry name" value="ABC_6TM_ABCC_D2"/>
    <property type="match status" value="1"/>
</dbReference>
<evidence type="ECO:0000256" key="6">
    <source>
        <dbReference type="ARBA" id="ARBA00022801"/>
    </source>
</evidence>
<reference evidence="13 14" key="1">
    <citation type="submission" date="2016-10" db="EMBL/GenBank/DDBJ databases">
        <title>Genome sequencing of Aspergillus oryzae BCC7051.</title>
        <authorList>
            <person name="Thammarongtham C."/>
            <person name="Vorapreeda T."/>
            <person name="Nookaew I."/>
            <person name="Srisuk T."/>
            <person name="Land M."/>
            <person name="Jeennor S."/>
            <person name="Laoteng K."/>
        </authorList>
    </citation>
    <scope>NUCLEOTIDE SEQUENCE [LARGE SCALE GENOMIC DNA]</scope>
    <source>
        <strain evidence="13 14">BCC7051</strain>
    </source>
</reference>
<sequence>MKRTQPLSINTLRNIAIVGAFVLLICRTFQAPLIEKLKPQHTHHKGGFAPLNNTLGFEKIAIVSTGTAWRLDGLLRAAKYTHVDLEVPLQPPWSDDEVDVFRGKGVPGRAGHIGRGQARCWLGHLNIWREMIAQNWATVLVMEDDADWDIAVKQQLLRASPLIRQVSGDKGQVDWSPYGEAWDLLWLGHCGDYIPESPASFMDETLPESSLYRENDGRLTNFPSHLRMVHKSVAPICTYAYALTKPAASKLYELSRQGMDRIITDYLREWCQSGTLRCLTVNPEVFHHHKQAGEVSSDIAVVEGWDDLAAKANSDYTANIRFSARCSSNADVFLGMPYAQPPIGQNRFHPPRPIVNVWEHPRSAHEYGPHCIGYGDHQEQFQQSEDCLTLNVIRPAGYERRLLPVGVYIYGGGRHGGGSSDGRYNMSFLVAHAASVGLPFIGVSINYRSSLWGFIAGESVQGTRNMNLGLQDQRLALHWIQENIHAFGGDRTKVTIWGGSSGAVSVGRHLTAYGGRDDGLFRAAILQSGTPIARTSFRTVDIDDLWQQLCIAAGCDTSDDQLECLRHKPFEELNAAFNDSADASSYMMASFSIPRLDGDFVQAFGSFDIKEGRFVKVPVLSGVVSSEAATYIPSQVSTWEDFRIFLTEHSGYPPATIQQLLSFYPDTNDSLVLNPPVGSFTSKELLDRVKNVLGDIEVNAAQRLLCEQFAVSAHCYSYIFNATPAWVQDPRIGVPHGAEIAPLFQNLDGLGFEGNAFLEKSLGYYDMSRLMGTMWAGFITALDPNVGLTRTPYRWPKYDLREPRVFIFIKDIISIPLLFRQSVSHEFALVIIRVVVELPLLATESCSKTGILQERYRHLPPETVTGILGRATFWWINSILKAGYDASLTQTELPSLDRPLSSRSLRRRIIRAWGGRSKPETKLTLPIILVKCFLREFWAPVIPRLFLILFRYSQPILMGITIQFVQDKALLGEQTSSGYWIVILTIMIYSGLAITTSLYQHRLNRLQVMTRGALIGLVHARCFRVVKPTIQDGKVLALITADVDNVIGVAEMWHETWAQIIEVMVGTALLVKKIGWFAGIPLIMVIGCSRLSAYVAKHIQGRQADWSTATQARLATITSVLAGAKSVKMLGLEDAISSLISELRSREISLSKKMRWIMVAYNASANALGIFSPALTLGIFAIFRGLDYALDAGTVFTSVALLTMVTHPANMVMTIIPRAVASLANFRRIQEYLTEQQLLDERHGLPQKPKDVGDTDNDRTSAMVLEHVDICLSGESCPLLRDINLKILASALLGETRPARGRICLPDEQIAFCNQTPWLPNASIRDIICGGSRVIDYTWYQTVLDACCLSVDLETLEDPDGSQSCITNNGINLSGGQKSRIALARAVYSRSRIVILDDPFSSLDGGVKKHIIGALLGPGGLFRRMQTTVFLITAEDTYLNIADQVIVLTNNHVQPMSPEDVSAYEGTGTSDTQATAIKDHDDQTSDRFKVQADKMRMTDAADDLARRIGDIAVYRNNAPTFYKMTTNTTQDIISAQLNILRWWTDSGSAGSRGYLLLYFVASCIAWLATNGTMWSTHILIAPRSGFTLHSRLLSKILNAPLSYFSSAEAGTILNRFGQDIQLVDKQLPAAFANLSNQIFKLLMQAIVLFMVQPVMASTLPCCAVCIYFIQRIYLRTSRQLRFIDLESRSELYTNIVETVEGVDTIRAFGWESRFESSNIMKLDKSQGTMYLLLCLQRWLNVVLDLLITAIAVILIAFAITFRESATGGQVGVALNMIIAANTTLLRSVESWTSLETSLGSVARLKSVEEDTPVEKSSRDVLEPRLEWPTTGTIRIRSLSAAYKSQTPILRDVTLEVPAGQNITIRGRTGSGKSTFILALLQLLDKQDGLIEVDNMDLARLPLRIVRQRCFVSIPQEPFILPSASIRFNLDPYGQHDSTAIWKTLIKTNLWSHFSSPVGQGMTMTVGRDALDKTLSDFPPLSTGQRQVFASAQALLRARSAISCYECSLDGRRPILLLDEPSASLDEVTASSMQQIMEEFTSRGHTVITITHGMNVLQNQGREGSDQVLRMEDGRLVQTSG</sequence>
<dbReference type="InterPro" id="IPR036640">
    <property type="entry name" value="ABC1_TM_sf"/>
</dbReference>
<dbReference type="VEuPathDB" id="FungiDB:AO090701001008"/>
<dbReference type="InterPro" id="IPR029058">
    <property type="entry name" value="AB_hydrolase_fold"/>
</dbReference>
<gene>
    <name evidence="13" type="ORF">OAory_01073580</name>
</gene>
<dbReference type="InterPro" id="IPR050173">
    <property type="entry name" value="ABC_transporter_C-like"/>
</dbReference>
<dbReference type="InterPro" id="IPR019826">
    <property type="entry name" value="Carboxylesterase_B_AS"/>
</dbReference>
<dbReference type="InterPro" id="IPR044746">
    <property type="entry name" value="ABCC_6TM_D1"/>
</dbReference>
<dbReference type="CDD" id="cd18579">
    <property type="entry name" value="ABC_6TM_ABCC_D1"/>
    <property type="match status" value="1"/>
</dbReference>
<feature type="transmembrane region" description="Helical" evidence="10">
    <location>
        <begin position="977"/>
        <end position="999"/>
    </location>
</feature>
<dbReference type="InterPro" id="IPR003439">
    <property type="entry name" value="ABC_transporter-like_ATP-bd"/>
</dbReference>
<dbReference type="SUPFAM" id="SSF52540">
    <property type="entry name" value="P-loop containing nucleoside triphosphate hydrolases"/>
    <property type="match status" value="2"/>
</dbReference>
<feature type="transmembrane region" description="Helical" evidence="10">
    <location>
        <begin position="1738"/>
        <end position="1759"/>
    </location>
</feature>
<dbReference type="SUPFAM" id="SSF53474">
    <property type="entry name" value="alpha/beta-Hydrolases"/>
    <property type="match status" value="1"/>
</dbReference>
<dbReference type="PANTHER" id="PTHR24223:SF345">
    <property type="entry name" value="ABC MULTIDRUG TRANSPORTER (EUROFUNG)"/>
    <property type="match status" value="1"/>
</dbReference>
<keyword evidence="8 10" id="KW-1133">Transmembrane helix</keyword>
<evidence type="ECO:0000313" key="13">
    <source>
        <dbReference type="EMBL" id="OOO10888.1"/>
    </source>
</evidence>
<proteinExistence type="inferred from homology"/>
<evidence type="ECO:0000256" key="2">
    <source>
        <dbReference type="ARBA" id="ARBA00005964"/>
    </source>
</evidence>
<keyword evidence="6" id="KW-0378">Hydrolase</keyword>
<comment type="similarity">
    <text evidence="2">Belongs to the type-B carboxylesterase/lipase family.</text>
</comment>
<dbReference type="VEuPathDB" id="FungiDB:AO090010000683"/>
<evidence type="ECO:0000256" key="9">
    <source>
        <dbReference type="ARBA" id="ARBA00023136"/>
    </source>
</evidence>
<evidence type="ECO:0000259" key="11">
    <source>
        <dbReference type="PROSITE" id="PS50893"/>
    </source>
</evidence>
<dbReference type="PROSITE" id="PS00211">
    <property type="entry name" value="ABC_TRANSPORTER_1"/>
    <property type="match status" value="1"/>
</dbReference>
<organism evidence="13 14">
    <name type="scientific">Aspergillus oryzae</name>
    <name type="common">Yellow koji mold</name>
    <dbReference type="NCBI Taxonomy" id="5062"/>
    <lineage>
        <taxon>Eukaryota</taxon>
        <taxon>Fungi</taxon>
        <taxon>Dikarya</taxon>
        <taxon>Ascomycota</taxon>
        <taxon>Pezizomycotina</taxon>
        <taxon>Eurotiomycetes</taxon>
        <taxon>Eurotiomycetidae</taxon>
        <taxon>Eurotiales</taxon>
        <taxon>Aspergillaceae</taxon>
        <taxon>Aspergillus</taxon>
        <taxon>Aspergillus subgen. Circumdati</taxon>
    </lineage>
</organism>
<evidence type="ECO:0000256" key="3">
    <source>
        <dbReference type="ARBA" id="ARBA00022448"/>
    </source>
</evidence>
<keyword evidence="9 10" id="KW-0472">Membrane</keyword>
<evidence type="ECO:0000256" key="8">
    <source>
        <dbReference type="ARBA" id="ARBA00022989"/>
    </source>
</evidence>
<dbReference type="PROSITE" id="PS50929">
    <property type="entry name" value="ABC_TM1F"/>
    <property type="match status" value="2"/>
</dbReference>
<protein>
    <submittedName>
        <fullName evidence="13">Carboxylesterase type B</fullName>
    </submittedName>
</protein>
<evidence type="ECO:0000313" key="14">
    <source>
        <dbReference type="Proteomes" id="UP000190312"/>
    </source>
</evidence>
<dbReference type="InterPro" id="IPR011527">
    <property type="entry name" value="ABC1_TM_dom"/>
</dbReference>
<feature type="domain" description="ABC transmembrane type-1" evidence="12">
    <location>
        <begin position="1531"/>
        <end position="1796"/>
    </location>
</feature>
<dbReference type="InterPro" id="IPR017871">
    <property type="entry name" value="ABC_transporter-like_CS"/>
</dbReference>
<feature type="domain" description="ABC transporter" evidence="11">
    <location>
        <begin position="1833"/>
        <end position="2078"/>
    </location>
</feature>
<dbReference type="Pfam" id="PF00135">
    <property type="entry name" value="COesterase"/>
    <property type="match status" value="1"/>
</dbReference>
<comment type="subcellular location">
    <subcellularLocation>
        <location evidence="1">Membrane</location>
        <topology evidence="1">Multi-pass membrane protein</topology>
    </subcellularLocation>
</comment>
<comment type="caution">
    <text evidence="13">The sequence shown here is derived from an EMBL/GenBank/DDBJ whole genome shotgun (WGS) entry which is preliminary data.</text>
</comment>